<dbReference type="EMBL" id="LAZR01005927">
    <property type="protein sequence ID" value="KKM96071.1"/>
    <property type="molecule type" value="Genomic_DNA"/>
</dbReference>
<comment type="caution">
    <text evidence="2">The sequence shown here is derived from an EMBL/GenBank/DDBJ whole genome shotgun (WGS) entry which is preliminary data.</text>
</comment>
<gene>
    <name evidence="2" type="ORF">LCGC14_1181730</name>
</gene>
<reference evidence="2" key="1">
    <citation type="journal article" date="2015" name="Nature">
        <title>Complex archaea that bridge the gap between prokaryotes and eukaryotes.</title>
        <authorList>
            <person name="Spang A."/>
            <person name="Saw J.H."/>
            <person name="Jorgensen S.L."/>
            <person name="Zaremba-Niedzwiedzka K."/>
            <person name="Martijn J."/>
            <person name="Lind A.E."/>
            <person name="van Eijk R."/>
            <person name="Schleper C."/>
            <person name="Guy L."/>
            <person name="Ettema T.J."/>
        </authorList>
    </citation>
    <scope>NUCLEOTIDE SEQUENCE</scope>
</reference>
<evidence type="ECO:0000313" key="2">
    <source>
        <dbReference type="EMBL" id="KKM96071.1"/>
    </source>
</evidence>
<organism evidence="2">
    <name type="scientific">marine sediment metagenome</name>
    <dbReference type="NCBI Taxonomy" id="412755"/>
    <lineage>
        <taxon>unclassified sequences</taxon>
        <taxon>metagenomes</taxon>
        <taxon>ecological metagenomes</taxon>
    </lineage>
</organism>
<accession>A0A0F9M9M2</accession>
<dbReference type="AlphaFoldDB" id="A0A0F9M9M2"/>
<evidence type="ECO:0000256" key="1">
    <source>
        <dbReference type="SAM" id="MobiDB-lite"/>
    </source>
</evidence>
<name>A0A0F9M9M2_9ZZZZ</name>
<proteinExistence type="predicted"/>
<sequence>MAKPLPEGPESPWERPFASRPSSRYQRLCALVCVAADDAGVSMNTVWDWYDEGKLKLTSREN</sequence>
<protein>
    <submittedName>
        <fullName evidence="2">Uncharacterized protein</fullName>
    </submittedName>
</protein>
<feature type="region of interest" description="Disordered" evidence="1">
    <location>
        <begin position="1"/>
        <end position="22"/>
    </location>
</feature>